<feature type="domain" description="C2H2-type" evidence="8">
    <location>
        <begin position="1778"/>
        <end position="1810"/>
    </location>
</feature>
<feature type="compositionally biased region" description="Polar residues" evidence="7">
    <location>
        <begin position="2759"/>
        <end position="2771"/>
    </location>
</feature>
<evidence type="ECO:0000256" key="7">
    <source>
        <dbReference type="SAM" id="MobiDB-lite"/>
    </source>
</evidence>
<dbReference type="STRING" id="8030.ENSSSAP00000053930"/>
<dbReference type="InterPro" id="IPR036236">
    <property type="entry name" value="Znf_C2H2_sf"/>
</dbReference>
<feature type="compositionally biased region" description="Basic and acidic residues" evidence="7">
    <location>
        <begin position="777"/>
        <end position="792"/>
    </location>
</feature>
<feature type="compositionally biased region" description="Polar residues" evidence="7">
    <location>
        <begin position="650"/>
        <end position="660"/>
    </location>
</feature>
<evidence type="ECO:0000313" key="10">
    <source>
        <dbReference type="RefSeq" id="XP_013996303.1"/>
    </source>
</evidence>
<feature type="compositionally biased region" description="Low complexity" evidence="7">
    <location>
        <begin position="2034"/>
        <end position="2050"/>
    </location>
</feature>
<feature type="compositionally biased region" description="Basic and acidic residues" evidence="7">
    <location>
        <begin position="1433"/>
        <end position="1445"/>
    </location>
</feature>
<feature type="region of interest" description="Disordered" evidence="7">
    <location>
        <begin position="1419"/>
        <end position="1583"/>
    </location>
</feature>
<feature type="domain" description="C2H2-type" evidence="8">
    <location>
        <begin position="2097"/>
        <end position="2129"/>
    </location>
</feature>
<feature type="compositionally biased region" description="Basic and acidic residues" evidence="7">
    <location>
        <begin position="588"/>
        <end position="605"/>
    </location>
</feature>
<feature type="domain" description="C2H2-type" evidence="8">
    <location>
        <begin position="1954"/>
        <end position="1981"/>
    </location>
</feature>
<keyword evidence="2" id="KW-0677">Repeat</keyword>
<keyword evidence="3 6" id="KW-0863">Zinc-finger</keyword>
<feature type="compositionally biased region" description="Basic and acidic residues" evidence="7">
    <location>
        <begin position="2733"/>
        <end position="2744"/>
    </location>
</feature>
<feature type="compositionally biased region" description="Polar residues" evidence="7">
    <location>
        <begin position="2433"/>
        <end position="2448"/>
    </location>
</feature>
<feature type="region of interest" description="Disordered" evidence="7">
    <location>
        <begin position="1656"/>
        <end position="1699"/>
    </location>
</feature>
<feature type="compositionally biased region" description="Polar residues" evidence="7">
    <location>
        <begin position="991"/>
        <end position="1002"/>
    </location>
</feature>
<feature type="domain" description="C2H2-type" evidence="8">
    <location>
        <begin position="1614"/>
        <end position="1641"/>
    </location>
</feature>
<feature type="compositionally biased region" description="Basic residues" evidence="7">
    <location>
        <begin position="395"/>
        <end position="404"/>
    </location>
</feature>
<feature type="region of interest" description="Disordered" evidence="7">
    <location>
        <begin position="2430"/>
        <end position="2463"/>
    </location>
</feature>
<feature type="compositionally biased region" description="Polar residues" evidence="7">
    <location>
        <begin position="762"/>
        <end position="774"/>
    </location>
</feature>
<feature type="domain" description="C2H2-type" evidence="8">
    <location>
        <begin position="1926"/>
        <end position="1953"/>
    </location>
</feature>
<name>A0A1S3LZE7_SALSA</name>
<feature type="compositionally biased region" description="Polar residues" evidence="7">
    <location>
        <begin position="1459"/>
        <end position="1484"/>
    </location>
</feature>
<evidence type="ECO:0000313" key="9">
    <source>
        <dbReference type="Proteomes" id="UP001652741"/>
    </source>
</evidence>
<feature type="compositionally biased region" description="Basic and acidic residues" evidence="7">
    <location>
        <begin position="1102"/>
        <end position="1117"/>
    </location>
</feature>
<dbReference type="RefSeq" id="XP_013996303.1">
    <property type="nucleotide sequence ID" value="XM_014140828.2"/>
</dbReference>
<dbReference type="PROSITE" id="PS50157">
    <property type="entry name" value="ZINC_FINGER_C2H2_2"/>
    <property type="match status" value="18"/>
</dbReference>
<evidence type="ECO:0000256" key="5">
    <source>
        <dbReference type="ARBA" id="ARBA00023242"/>
    </source>
</evidence>
<feature type="compositionally biased region" description="Polar residues" evidence="7">
    <location>
        <begin position="1419"/>
        <end position="1430"/>
    </location>
</feature>
<feature type="domain" description="C2H2-type" evidence="8">
    <location>
        <begin position="1085"/>
        <end position="1112"/>
    </location>
</feature>
<feature type="region of interest" description="Disordered" evidence="7">
    <location>
        <begin position="384"/>
        <end position="406"/>
    </location>
</feature>
<dbReference type="GO" id="GO:0005634">
    <property type="term" value="C:nucleus"/>
    <property type="evidence" value="ECO:0007669"/>
    <property type="project" value="TreeGrafter"/>
</dbReference>
<feature type="region of interest" description="Disordered" evidence="7">
    <location>
        <begin position="1101"/>
        <end position="1158"/>
    </location>
</feature>
<dbReference type="InterPro" id="IPR011017">
    <property type="entry name" value="TRASH_dom"/>
</dbReference>
<feature type="compositionally biased region" description="Basic and acidic residues" evidence="7">
    <location>
        <begin position="1135"/>
        <end position="1158"/>
    </location>
</feature>
<dbReference type="OMA" id="GHTKECS"/>
<dbReference type="Pfam" id="PF14973">
    <property type="entry name" value="TINF2_N"/>
    <property type="match status" value="1"/>
</dbReference>
<feature type="compositionally biased region" description="Polar residues" evidence="7">
    <location>
        <begin position="838"/>
        <end position="850"/>
    </location>
</feature>
<feature type="domain" description="C2H2-type" evidence="8">
    <location>
        <begin position="1703"/>
        <end position="1730"/>
    </location>
</feature>
<feature type="compositionally biased region" description="Polar residues" evidence="7">
    <location>
        <begin position="612"/>
        <end position="622"/>
    </location>
</feature>
<evidence type="ECO:0000256" key="2">
    <source>
        <dbReference type="ARBA" id="ARBA00022737"/>
    </source>
</evidence>
<dbReference type="PROSITE" id="PS00028">
    <property type="entry name" value="ZINC_FINGER_C2H2_1"/>
    <property type="match status" value="2"/>
</dbReference>
<feature type="compositionally biased region" description="Basic and acidic residues" evidence="7">
    <location>
        <begin position="1686"/>
        <end position="1699"/>
    </location>
</feature>
<feature type="compositionally biased region" description="Basic and acidic residues" evidence="7">
    <location>
        <begin position="929"/>
        <end position="947"/>
    </location>
</feature>
<feature type="domain" description="C2H2-type" evidence="8">
    <location>
        <begin position="1291"/>
        <end position="1320"/>
    </location>
</feature>
<feature type="compositionally biased region" description="Basic and acidic residues" evidence="7">
    <location>
        <begin position="739"/>
        <end position="757"/>
    </location>
</feature>
<dbReference type="PANTHER" id="PTHR24393">
    <property type="entry name" value="ZINC FINGER PROTEIN"/>
    <property type="match status" value="1"/>
</dbReference>
<evidence type="ECO:0000259" key="8">
    <source>
        <dbReference type="PROSITE" id="PS50157"/>
    </source>
</evidence>
<feature type="compositionally biased region" description="Basic and acidic residues" evidence="7">
    <location>
        <begin position="1522"/>
        <end position="1539"/>
    </location>
</feature>
<dbReference type="SMART" id="SM00746">
    <property type="entry name" value="TRASH"/>
    <property type="match status" value="4"/>
</dbReference>
<feature type="compositionally biased region" description="Basic and acidic residues" evidence="7">
    <location>
        <begin position="966"/>
        <end position="984"/>
    </location>
</feature>
<feature type="compositionally biased region" description="Polar residues" evidence="7">
    <location>
        <begin position="725"/>
        <end position="738"/>
    </location>
</feature>
<feature type="region of interest" description="Disordered" evidence="7">
    <location>
        <begin position="2730"/>
        <end position="2771"/>
    </location>
</feature>
<keyword evidence="5" id="KW-0539">Nucleus</keyword>
<dbReference type="OrthoDB" id="9395927at2759"/>
<feature type="domain" description="C2H2-type" evidence="8">
    <location>
        <begin position="1057"/>
        <end position="1084"/>
    </location>
</feature>
<feature type="compositionally biased region" description="Basic residues" evidence="7">
    <location>
        <begin position="1506"/>
        <end position="1521"/>
    </location>
</feature>
<evidence type="ECO:0000256" key="3">
    <source>
        <dbReference type="ARBA" id="ARBA00022771"/>
    </source>
</evidence>
<feature type="domain" description="C2H2-type" evidence="8">
    <location>
        <begin position="1830"/>
        <end position="1857"/>
    </location>
</feature>
<feature type="compositionally biased region" description="Polar residues" evidence="7">
    <location>
        <begin position="953"/>
        <end position="963"/>
    </location>
</feature>
<feature type="domain" description="C2H2-type" evidence="8">
    <location>
        <begin position="1731"/>
        <end position="1760"/>
    </location>
</feature>
<dbReference type="CDD" id="cd11657">
    <property type="entry name" value="TIN2_N"/>
    <property type="match status" value="1"/>
</dbReference>
<accession>A0A1S3LZE7</accession>
<evidence type="ECO:0000256" key="6">
    <source>
        <dbReference type="PROSITE-ProRule" id="PRU00042"/>
    </source>
</evidence>
<feature type="region of interest" description="Disordered" evidence="7">
    <location>
        <begin position="815"/>
        <end position="863"/>
    </location>
</feature>
<feature type="compositionally biased region" description="Polar residues" evidence="7">
    <location>
        <begin position="2007"/>
        <end position="2022"/>
    </location>
</feature>
<evidence type="ECO:0000256" key="1">
    <source>
        <dbReference type="ARBA" id="ARBA00022723"/>
    </source>
</evidence>
<dbReference type="GeneID" id="106569460"/>
<feature type="compositionally biased region" description="Polar residues" evidence="7">
    <location>
        <begin position="688"/>
        <end position="698"/>
    </location>
</feature>
<dbReference type="Bgee" id="ENSSSAG00000052790">
    <property type="expression patterns" value="Expressed in camera-type eye and 22 other cell types or tissues"/>
</dbReference>
<feature type="compositionally biased region" description="Basic and acidic residues" evidence="7">
    <location>
        <begin position="853"/>
        <end position="863"/>
    </location>
</feature>
<gene>
    <name evidence="10" type="primary">LOC106569460</name>
</gene>
<dbReference type="PANTHER" id="PTHR24393:SF34">
    <property type="entry name" value="PR_SET DOMAIN 13"/>
    <property type="match status" value="1"/>
</dbReference>
<keyword evidence="1" id="KW-0479">Metal-binding</keyword>
<dbReference type="Pfam" id="PF13912">
    <property type="entry name" value="zf-C2H2_6"/>
    <property type="match status" value="1"/>
</dbReference>
<feature type="compositionally biased region" description="Basic and acidic residues" evidence="7">
    <location>
        <begin position="524"/>
        <end position="533"/>
    </location>
</feature>
<keyword evidence="9" id="KW-1185">Reference proteome</keyword>
<feature type="domain" description="C2H2-type" evidence="8">
    <location>
        <begin position="1239"/>
        <end position="1271"/>
    </location>
</feature>
<dbReference type="SUPFAM" id="SSF57667">
    <property type="entry name" value="beta-beta-alpha zinc fingers"/>
    <property type="match status" value="9"/>
</dbReference>
<feature type="domain" description="C2H2-type" evidence="8">
    <location>
        <begin position="1586"/>
        <end position="1613"/>
    </location>
</feature>
<keyword evidence="4" id="KW-0862">Zinc</keyword>
<feature type="compositionally biased region" description="Basic and acidic residues" evidence="7">
    <location>
        <begin position="1658"/>
        <end position="1676"/>
    </location>
</feature>
<feature type="compositionally biased region" description="Basic residues" evidence="7">
    <location>
        <begin position="504"/>
        <end position="520"/>
    </location>
</feature>
<feature type="compositionally biased region" description="Basic and acidic residues" evidence="7">
    <location>
        <begin position="625"/>
        <end position="643"/>
    </location>
</feature>
<dbReference type="GO" id="GO:0008270">
    <property type="term" value="F:zinc ion binding"/>
    <property type="evidence" value="ECO:0007669"/>
    <property type="project" value="UniProtKB-KW"/>
</dbReference>
<sequence length="2771" mass="314522">MQTLREEKGPPLPLSSLRLFIPPLRLVCAALWQVVERRDIMDYGLLEEFATSVLEIVPELMTYRERVQLLMGLRARLVLELCRCDDELCRPDTVQPHLNRIRSCVSNQKGEVSDPKVEASEASFMKLIETLLEQPEERELFFQNVFPEEYGPKYDSTLQILVWEFLSRLEKLIPTPNLKQTASWLSLAPALLEECVQSVAHPEPLQALLHHHRNGHHLDTNALRSTGGDYILSSLSFPSSVKEEIASCQAGPERQSYPTIKGYQTPFPSDEPEMSWDCRKADRKVWTVKPPARSASVEVEVKTIEDATEITVKRKTINKEMIKETRRDKAVLCPQTRSGLKTSRLTASCLRRQPVLRLNRLDIGNMPLPKSLLTLILRRGRLQAETRRPGPKGIDRKKKRRRGRGITNEKIETHTLDISVMPLPKSPLTLTLKRGVLLDDPTSSQVQKKRVRKKGEKIGTGNTRLKIEKIGAHTLDISDVPLPKPSLKLVIRRGKLQAEATSSQRKKIRGRKKKWRRRCGVKNEGVKRERSPETEEEAEASDNELWTSVNTEVTLNERAPVDESGGVHASHFPSSHKREEEQPIQTFHTKEHSSHMAEGQNKEEVSEIVAQDSLTPEPSNTSHKIHSEEHRGQMAEGQNREELSEIVPQDSLTPEPSNTSHKIHSEEHSGQMAKGQNREEPSEIVPQDSLTPEPSNTSHKIHSEEHSGQMAKGQHREEPSEIVPQDSSTPEPSNTSHKINSEEHSGHMFEGQNREELPEMVSQDSLTPEPSNTSHKIHSEERSGHMFEGQKRDELPEMVPQDLLTPEASNTAHKINSKEHSGHMFEGQNREELPEMVSQDSLTPEPSNTSHKIHSEERSGHMFEGQKRDELPEMVPQDLLTPEASNTAHKINSKEHSGHMFEEQNRDELPEMVPQDLLTPESSNTAHKIHSEEHSGQMAEGQKRELPEVVPQDSLTPEPSNTSHKVHSDEHSGQMAEGQKREEVSEIVPQDSLSPEPSNTSHKGFHLQENSGHMAEGQNIEKPLESVPKDLLTEIVLQHSLTPEPSNSSHKRSQRLKACSFCGKTFTDTLGLTRHMRSHIEQRSHQCTQCGQDYDSSEDLEEHQKRSCEEKIKKDNGEDNGGETVQQKTHLKRDKKPDLKADRKPDLKADKKPDLKGHTKDRTIKCHVCGKVTTRMLGLRRHLLLHFNNGAYKCPVCPTTFITNADLRSHLRLKRSCREKCSDEVINTKVHLQSNPGEYKCPYCGDTFQLPHDLKGHTKDCSRKCHVCGKTTLKPCGMRRHMLRHNNNGPYKCPVCPRTFISHTDLKMHLKKNKQCREKCADVMVKELLSSVDGRCRKNETGVMTSCQQPSSSNTGGPSKNIKEFFEQFSYDFQQSSNSASSDVNLNSLNESHSQEISQYQPMKDIDLNSLHEASMVTTEDYSDEISQYQPMKDVDPLKDKKSVDDSLENEMPNDKEPNSTIGLTGKQVSQTDTKPLQDSQPETSGEVKNEIQSGKLQAEATGIHGQKRRGRKRKQKRGRGVKNEKTEAKGVKRERSPETEEDAEPSDNKLWTTVCDSGGVSESVPQDSLTPEPSNTSHKRSQRVKACSFCRKTFTETLGLTRHMRSHIEQRSHQCTVCGQDFEFSEDLEEHQKSSCEKKSGDDYYGETVQQKKYLKKNPDLKRDKKPDLKGDKKTHLNRAKKTNLKRDKKSDLKGHTKDGSIKCHVCGKVTTRIVSLQRHLLLHFNNGAYKCPVCPKTFILNCDLRSHLRLKRSCGKKCSDKVITTRLHLKSNPGDYKCPYCGDTFQLPRDLKGHTKDCSKKCHVCGKISSRILEMRRHMLKHKNNGPIKCPVCPKTFLYHTDLKKHLKTKQLCREKCSDVMVKDNADLKLPRRLKRSYRKTFSDDVITTKIHLKSNPGDYKCPYCGDTFQLPRDLKGHTKDCSRKCHVCGKTTSTARGMRRHMLRHNNNGPYKCPVCPRTFIYHPDLKKHLKLKKRCRAKCSDVMMKEILSSGDSRCRKMFNETAVMTNSQQPSSSNTGGPSKRIEELSHDSQQSDNSMSSDMNLNSLNEDHSDKISQYQPIKDVDLSSLHEDFSDEISQYQPIKDVDQSNPGEYKCPYCGDTFQLPDDLKRHTKDCSRKCHVCGKISSKACDMRRHMLKHDNNGPIKCPVCPKTFIFHTDLKTHLKTKKLCREKCSDVMAKELLSSVDGRCRKNVNETGVMTSCDQPSSSNTGGPSKSGTVLGLKSFEDFFEELSNDSDISMNSDVNLNNLDEDYSQEISQYQPIKDVDLNSLDEDYSEEISQYQPIKDVDLNSLYEDYSQEISQYQPIKDVDQSNPGKYNCPYCGKTFQLLHDLKGHKKDCSRKCHVCGKTTSTACGMRRHMLKHYNGPIKCPVCPTTFVYHTDLKKHLKTKKICREKCSGVMAKELLSSVDDRCTKNVNETGVMASCEQPSSSDTGGPSNSIEEFSHDLQKSDNSMSSDVNLNSLHEDNSQEISQYQAIKDIDQSNPGEYKCPYCGDTFQLPDDLKGHTKDCSRKCHVCGKISSKACDMRRHMLKHYNNGPIKCLVCPKTFIFHTDLKTHLKTKKLCREKCSDVMAKELLSSVDGRCRKNVNETGVMTRLQQPSSSNTGGPSKSGPVLGLKSFEEFFEELSNHSDISMSSDVNLNSFHEDYSQEISQYQPMKDVDLSILHEDYSQEISQYHPMKDTDLNSLHEDYSQEISHYQPMKDVDLNSLHEVYSDDISQYQPVKDIDPKEDRKFVNDSGVNEMPNDKEPNSTNCPRPLQDSI</sequence>
<dbReference type="GO" id="GO:0001228">
    <property type="term" value="F:DNA-binding transcription activator activity, RNA polymerase II-specific"/>
    <property type="evidence" value="ECO:0007669"/>
    <property type="project" value="TreeGrafter"/>
</dbReference>
<dbReference type="GO" id="GO:0000978">
    <property type="term" value="F:RNA polymerase II cis-regulatory region sequence-specific DNA binding"/>
    <property type="evidence" value="ECO:0007669"/>
    <property type="project" value="TreeGrafter"/>
</dbReference>
<dbReference type="Proteomes" id="UP001652741">
    <property type="component" value="Chromosome ssa14"/>
</dbReference>
<feature type="compositionally biased region" description="Basic and acidic residues" evidence="7">
    <location>
        <begin position="816"/>
        <end position="833"/>
    </location>
</feature>
<feature type="domain" description="C2H2-type" evidence="8">
    <location>
        <begin position="1192"/>
        <end position="1219"/>
    </location>
</feature>
<dbReference type="SMART" id="SM00355">
    <property type="entry name" value="ZnF_C2H2"/>
    <property type="match status" value="26"/>
</dbReference>
<dbReference type="Gene3D" id="3.30.160.60">
    <property type="entry name" value="Classic Zinc Finger"/>
    <property type="match status" value="10"/>
</dbReference>
<feature type="domain" description="C2H2-type" evidence="8">
    <location>
        <begin position="1164"/>
        <end position="1191"/>
    </location>
</feature>
<reference evidence="10" key="1">
    <citation type="submission" date="2025-08" db="UniProtKB">
        <authorList>
            <consortium name="RefSeq"/>
        </authorList>
    </citation>
    <scope>IDENTIFICATION</scope>
</reference>
<proteinExistence type="predicted"/>
<feature type="region of interest" description="Disordered" evidence="7">
    <location>
        <begin position="884"/>
        <end position="1006"/>
    </location>
</feature>
<dbReference type="InterPro" id="IPR013087">
    <property type="entry name" value="Znf_C2H2_type"/>
</dbReference>
<feature type="domain" description="C2H2-type" evidence="8">
    <location>
        <begin position="1902"/>
        <end position="1922"/>
    </location>
</feature>
<feature type="compositionally biased region" description="Basic and acidic residues" evidence="7">
    <location>
        <begin position="892"/>
        <end position="909"/>
    </location>
</feature>
<dbReference type="InterPro" id="IPR029400">
    <property type="entry name" value="TINF2_N"/>
</dbReference>
<organism evidence="9 10">
    <name type="scientific">Salmo salar</name>
    <name type="common">Atlantic salmon</name>
    <dbReference type="NCBI Taxonomy" id="8030"/>
    <lineage>
        <taxon>Eukaryota</taxon>
        <taxon>Metazoa</taxon>
        <taxon>Chordata</taxon>
        <taxon>Craniata</taxon>
        <taxon>Vertebrata</taxon>
        <taxon>Euteleostomi</taxon>
        <taxon>Actinopterygii</taxon>
        <taxon>Neopterygii</taxon>
        <taxon>Teleostei</taxon>
        <taxon>Protacanthopterygii</taxon>
        <taxon>Salmoniformes</taxon>
        <taxon>Salmonidae</taxon>
        <taxon>Salmoninae</taxon>
        <taxon>Salmo</taxon>
    </lineage>
</organism>
<feature type="region of interest" description="Disordered" evidence="7">
    <location>
        <begin position="558"/>
        <end position="792"/>
    </location>
</feature>
<feature type="region of interest" description="Disordered" evidence="7">
    <location>
        <begin position="2007"/>
        <end position="2051"/>
    </location>
</feature>
<dbReference type="Pfam" id="PF00096">
    <property type="entry name" value="zf-C2H2"/>
    <property type="match status" value="8"/>
</dbReference>
<dbReference type="KEGG" id="sasa:106569460"/>
<feature type="domain" description="C2H2-type" evidence="8">
    <location>
        <begin position="2495"/>
        <end position="2527"/>
    </location>
</feature>
<evidence type="ECO:0000256" key="4">
    <source>
        <dbReference type="ARBA" id="ARBA00022833"/>
    </source>
</evidence>
<feature type="region of interest" description="Disordered" evidence="7">
    <location>
        <begin position="498"/>
        <end position="543"/>
    </location>
</feature>
<feature type="compositionally biased region" description="Polar residues" evidence="7">
    <location>
        <begin position="1564"/>
        <end position="1577"/>
    </location>
</feature>
<dbReference type="PaxDb" id="8030-ENSSSAP00000053930"/>
<protein>
    <submittedName>
        <fullName evidence="10">Uncharacterized protein isoform X1</fullName>
    </submittedName>
</protein>
<feature type="domain" description="C2H2-type" evidence="8">
    <location>
        <begin position="2323"/>
        <end position="2355"/>
    </location>
</feature>